<accession>A0A484DIS3</accession>
<evidence type="ECO:0000313" key="3">
    <source>
        <dbReference type="Proteomes" id="UP000295070"/>
    </source>
</evidence>
<dbReference type="Proteomes" id="UP000295070">
    <property type="component" value="Chromosome 3"/>
</dbReference>
<reference evidence="2 3" key="1">
    <citation type="submission" date="2019-01" db="EMBL/GenBank/DDBJ databases">
        <title>A chromosome-scale genome assembly of the yellow perch, Perca flavescens.</title>
        <authorList>
            <person name="Feron R."/>
            <person name="Morvezen R."/>
            <person name="Bestin A."/>
            <person name="Haffray P."/>
            <person name="Klopp C."/>
            <person name="Zahm M."/>
            <person name="Cabau C."/>
            <person name="Roques C."/>
            <person name="Donnadieu C."/>
            <person name="Bouchez O."/>
            <person name="Christie M."/>
            <person name="Larson W."/>
            <person name="Guiguen Y."/>
        </authorList>
    </citation>
    <scope>NUCLEOTIDE SEQUENCE [LARGE SCALE GENOMIC DNA]</scope>
    <source>
        <strain evidence="2">YP-PL-M2</strain>
        <tissue evidence="2">Blood</tissue>
    </source>
</reference>
<dbReference type="AlphaFoldDB" id="A0A484DIS3"/>
<dbReference type="EMBL" id="SCKG01000003">
    <property type="protein sequence ID" value="TDH15371.1"/>
    <property type="molecule type" value="Genomic_DNA"/>
</dbReference>
<evidence type="ECO:0000256" key="1">
    <source>
        <dbReference type="SAM" id="MobiDB-lite"/>
    </source>
</evidence>
<name>A0A484DIS3_PERFV</name>
<gene>
    <name evidence="2" type="ORF">EPR50_G00030770</name>
</gene>
<protein>
    <submittedName>
        <fullName evidence="2">Uncharacterized protein</fullName>
    </submittedName>
</protein>
<feature type="region of interest" description="Disordered" evidence="1">
    <location>
        <begin position="115"/>
        <end position="164"/>
    </location>
</feature>
<proteinExistence type="predicted"/>
<comment type="caution">
    <text evidence="2">The sequence shown here is derived from an EMBL/GenBank/DDBJ whole genome shotgun (WGS) entry which is preliminary data.</text>
</comment>
<sequence>MDVVRVLHRGFCDLWNTRLLETDEFRWLERCLELQAASKPPNQLVAWAEIRLKGSPNFTDLRTAVFAHAKNNLPAEQRTMVATLMCNNTATADCFYALSLNVAQSKRVREHFRQALTHPVPSPESPEASSSSTTRKSSCKPESSSSSKDETPVPYQESVTSGLE</sequence>
<evidence type="ECO:0000313" key="2">
    <source>
        <dbReference type="EMBL" id="TDH15371.1"/>
    </source>
</evidence>
<organism evidence="2 3">
    <name type="scientific">Perca flavescens</name>
    <name type="common">American yellow perch</name>
    <name type="synonym">Morone flavescens</name>
    <dbReference type="NCBI Taxonomy" id="8167"/>
    <lineage>
        <taxon>Eukaryota</taxon>
        <taxon>Metazoa</taxon>
        <taxon>Chordata</taxon>
        <taxon>Craniata</taxon>
        <taxon>Vertebrata</taxon>
        <taxon>Euteleostomi</taxon>
        <taxon>Actinopterygii</taxon>
        <taxon>Neopterygii</taxon>
        <taxon>Teleostei</taxon>
        <taxon>Neoteleostei</taxon>
        <taxon>Acanthomorphata</taxon>
        <taxon>Eupercaria</taxon>
        <taxon>Perciformes</taxon>
        <taxon>Percoidei</taxon>
        <taxon>Percidae</taxon>
        <taxon>Percinae</taxon>
        <taxon>Perca</taxon>
    </lineage>
</organism>
<feature type="compositionally biased region" description="Low complexity" evidence="1">
    <location>
        <begin position="125"/>
        <end position="146"/>
    </location>
</feature>
<keyword evidence="3" id="KW-1185">Reference proteome</keyword>